<accession>A0ABY6ZER9</accession>
<keyword evidence="2" id="KW-0732">Signal</keyword>
<dbReference type="InterPro" id="IPR032329">
    <property type="entry name" value="DUF4855"/>
</dbReference>
<feature type="region of interest" description="Disordered" evidence="1">
    <location>
        <begin position="335"/>
        <end position="390"/>
    </location>
</feature>
<organism evidence="4 5">
    <name type="scientific">Alicyclobacillus fastidiosus</name>
    <dbReference type="NCBI Taxonomy" id="392011"/>
    <lineage>
        <taxon>Bacteria</taxon>
        <taxon>Bacillati</taxon>
        <taxon>Bacillota</taxon>
        <taxon>Bacilli</taxon>
        <taxon>Bacillales</taxon>
        <taxon>Alicyclobacillaceae</taxon>
        <taxon>Alicyclobacillus</taxon>
    </lineage>
</organism>
<dbReference type="InterPro" id="IPR000421">
    <property type="entry name" value="FA58C"/>
</dbReference>
<feature type="region of interest" description="Disordered" evidence="1">
    <location>
        <begin position="288"/>
        <end position="307"/>
    </location>
</feature>
<dbReference type="EMBL" id="CP104067">
    <property type="protein sequence ID" value="WAH40616.1"/>
    <property type="molecule type" value="Genomic_DNA"/>
</dbReference>
<dbReference type="SUPFAM" id="SSF49785">
    <property type="entry name" value="Galactose-binding domain-like"/>
    <property type="match status" value="1"/>
</dbReference>
<dbReference type="RefSeq" id="WP_268004515.1">
    <property type="nucleotide sequence ID" value="NZ_BSUT01000001.1"/>
</dbReference>
<evidence type="ECO:0000259" key="3">
    <source>
        <dbReference type="Pfam" id="PF00754"/>
    </source>
</evidence>
<evidence type="ECO:0000256" key="2">
    <source>
        <dbReference type="SAM" id="SignalP"/>
    </source>
</evidence>
<evidence type="ECO:0000313" key="4">
    <source>
        <dbReference type="EMBL" id="WAH40616.1"/>
    </source>
</evidence>
<name>A0ABY6ZER9_9BACL</name>
<gene>
    <name evidence="4" type="ORF">NZD89_20200</name>
</gene>
<feature type="compositionally biased region" description="Low complexity" evidence="1">
    <location>
        <begin position="337"/>
        <end position="350"/>
    </location>
</feature>
<feature type="region of interest" description="Disordered" evidence="1">
    <location>
        <begin position="94"/>
        <end position="115"/>
    </location>
</feature>
<dbReference type="Pfam" id="PF16147">
    <property type="entry name" value="DUF4855"/>
    <property type="match status" value="1"/>
</dbReference>
<reference evidence="4" key="1">
    <citation type="submission" date="2022-08" db="EMBL/GenBank/DDBJ databases">
        <title>Alicyclobacillus fastidiosus DSM 17978, complete genome.</title>
        <authorList>
            <person name="Wang Q."/>
            <person name="Cai R."/>
            <person name="Wang Z."/>
        </authorList>
    </citation>
    <scope>NUCLEOTIDE SEQUENCE</scope>
    <source>
        <strain evidence="4">DSM 17978</strain>
    </source>
</reference>
<dbReference type="Pfam" id="PF00754">
    <property type="entry name" value="F5_F8_type_C"/>
    <property type="match status" value="1"/>
</dbReference>
<keyword evidence="5" id="KW-1185">Reference proteome</keyword>
<dbReference type="Proteomes" id="UP001164761">
    <property type="component" value="Chromosome"/>
</dbReference>
<feature type="compositionally biased region" description="Polar residues" evidence="1">
    <location>
        <begin position="365"/>
        <end position="390"/>
    </location>
</feature>
<feature type="compositionally biased region" description="Gly residues" evidence="1">
    <location>
        <begin position="288"/>
        <end position="297"/>
    </location>
</feature>
<feature type="domain" description="F5/8 type C" evidence="3">
    <location>
        <begin position="189"/>
        <end position="272"/>
    </location>
</feature>
<feature type="region of interest" description="Disordered" evidence="1">
    <location>
        <begin position="28"/>
        <end position="54"/>
    </location>
</feature>
<feature type="chain" id="PRO_5045858475" evidence="2">
    <location>
        <begin position="27"/>
        <end position="735"/>
    </location>
</feature>
<dbReference type="InterPro" id="IPR008979">
    <property type="entry name" value="Galactose-bd-like_sf"/>
</dbReference>
<evidence type="ECO:0000313" key="5">
    <source>
        <dbReference type="Proteomes" id="UP001164761"/>
    </source>
</evidence>
<sequence length="735" mass="79034">MQKTILTTAAAVLLACSPLFVVNAFADDTSTSSTPTSTTGTSSTTDTNTDGIDTLQGIDTSVLRPGADPNNPDSYAYLPLGMSIPVAGPRTEWPAVPSVSTSTSPSSGSTSNTTVQVAQALSAPNQNDPNTEPDIALGKPYTIGTQWPDATFATDEASFADKGQLTDGQFATLSYEDPQYTGFLRQGGRSITVNLGSVQEVDSVSLDFMQNLGAGIDFPERVTYYASDDGTTWHKLGSAVTTQGGGSYVPQTQPYTIDTHVQAQYIRAQFEDNVFSFVDQFSVYGPAQGKGPGGNNGNGNPLPGPALSTMMGNNYLYDPSEPKLLSIQQEVQTFASPTGPAGQPGPDQGQSMSALSTLGLPMGPSSANAQTGGNPNSTLPNPGYLTSNDPGTDGIKNLYLAYTGAPNNTATDSVGRYTVSDWLPYVAQLDASGNPQGWLFDGVLFGPYGTPQNTTTINNWLTDLFSPNINLSALNQAVGQLKQQLNDPNYVEKVVINIPGMDGITPANESNYGSIDSSGQNIDLNPADVGEVQSELNKSKVIRWFIQTVLNDWNSAGLSNLQLAGFYWQPESINAADPLEPSLIQYTANVVHQNGYKFFWIPFYGTNYGLDEWRQLGFDDVTSQAGVAFNFSINAQARLQSVAQMAQFYHIGLEMEQPYNTMSSNTTVAQNSLNHFYDYFTGGYVYGYEGNAEKTWYINAKGLTGPYQSTNPFYHAQYDNVVKFINGQWTGTTFY</sequence>
<dbReference type="Gene3D" id="2.60.120.260">
    <property type="entry name" value="Galactose-binding domain-like"/>
    <property type="match status" value="1"/>
</dbReference>
<evidence type="ECO:0000256" key="1">
    <source>
        <dbReference type="SAM" id="MobiDB-lite"/>
    </source>
</evidence>
<protein>
    <submittedName>
        <fullName evidence="4">DUF4855 domain-containing protein</fullName>
    </submittedName>
</protein>
<feature type="signal peptide" evidence="2">
    <location>
        <begin position="1"/>
        <end position="26"/>
    </location>
</feature>
<dbReference type="PROSITE" id="PS51257">
    <property type="entry name" value="PROKAR_LIPOPROTEIN"/>
    <property type="match status" value="1"/>
</dbReference>
<proteinExistence type="predicted"/>